<accession>Q4RBJ5</accession>
<reference evidence="2" key="2">
    <citation type="submission" date="2004-02" db="EMBL/GenBank/DDBJ databases">
        <authorList>
            <consortium name="Genoscope"/>
            <consortium name="Whitehead Institute Centre for Genome Research"/>
        </authorList>
    </citation>
    <scope>NUCLEOTIDE SEQUENCE</scope>
</reference>
<sequence length="48" mass="5151">AAGRKRAVDHPQRSLQRPVPPESAVSVHTHTHTHHTHTHTHTHAGGGG</sequence>
<evidence type="ECO:0000256" key="1">
    <source>
        <dbReference type="SAM" id="MobiDB-lite"/>
    </source>
</evidence>
<organism evidence="2">
    <name type="scientific">Tetraodon nigroviridis</name>
    <name type="common">Spotted green pufferfish</name>
    <name type="synonym">Chelonodon nigroviridis</name>
    <dbReference type="NCBI Taxonomy" id="99883"/>
    <lineage>
        <taxon>Eukaryota</taxon>
        <taxon>Metazoa</taxon>
        <taxon>Chordata</taxon>
        <taxon>Craniata</taxon>
        <taxon>Vertebrata</taxon>
        <taxon>Euteleostomi</taxon>
        <taxon>Actinopterygii</taxon>
        <taxon>Neopterygii</taxon>
        <taxon>Teleostei</taxon>
        <taxon>Neoteleostei</taxon>
        <taxon>Acanthomorphata</taxon>
        <taxon>Eupercaria</taxon>
        <taxon>Tetraodontiformes</taxon>
        <taxon>Tetradontoidea</taxon>
        <taxon>Tetraodontidae</taxon>
        <taxon>Tetraodon</taxon>
    </lineage>
</organism>
<comment type="caution">
    <text evidence="2">The sequence shown here is derived from an EMBL/GenBank/DDBJ whole genome shotgun (WGS) entry which is preliminary data.</text>
</comment>
<name>Q4RBJ5_TETNG</name>
<evidence type="ECO:0000313" key="2">
    <source>
        <dbReference type="EMBL" id="CAG14238.1"/>
    </source>
</evidence>
<gene>
    <name evidence="2" type="ORF">GSTENG00037929001</name>
</gene>
<reference evidence="2" key="1">
    <citation type="journal article" date="2004" name="Nature">
        <title>Genome duplication in the teleost fish Tetraodon nigroviridis reveals the early vertebrate proto-karyotype.</title>
        <authorList>
            <person name="Jaillon O."/>
            <person name="Aury J.-M."/>
            <person name="Brunet F."/>
            <person name="Petit J.-L."/>
            <person name="Stange-Thomann N."/>
            <person name="Mauceli E."/>
            <person name="Bouneau L."/>
            <person name="Fischer C."/>
            <person name="Ozouf-Costaz C."/>
            <person name="Bernot A."/>
            <person name="Nicaud S."/>
            <person name="Jaffe D."/>
            <person name="Fisher S."/>
            <person name="Lutfalla G."/>
            <person name="Dossat C."/>
            <person name="Segurens B."/>
            <person name="Dasilva C."/>
            <person name="Salanoubat M."/>
            <person name="Levy M."/>
            <person name="Boudet N."/>
            <person name="Castellano S."/>
            <person name="Anthouard V."/>
            <person name="Jubin C."/>
            <person name="Castelli V."/>
            <person name="Katinka M."/>
            <person name="Vacherie B."/>
            <person name="Biemont C."/>
            <person name="Skalli Z."/>
            <person name="Cattolico L."/>
            <person name="Poulain J."/>
            <person name="De Berardinis V."/>
            <person name="Cruaud C."/>
            <person name="Duprat S."/>
            <person name="Brottier P."/>
            <person name="Coutanceau J.-P."/>
            <person name="Gouzy J."/>
            <person name="Parra G."/>
            <person name="Lardier G."/>
            <person name="Chapple C."/>
            <person name="McKernan K.J."/>
            <person name="McEwan P."/>
            <person name="Bosak S."/>
            <person name="Kellis M."/>
            <person name="Volff J.-N."/>
            <person name="Guigo R."/>
            <person name="Zody M.C."/>
            <person name="Mesirov J."/>
            <person name="Lindblad-Toh K."/>
            <person name="Birren B."/>
            <person name="Nusbaum C."/>
            <person name="Kahn D."/>
            <person name="Robinson-Rechavi M."/>
            <person name="Laudet V."/>
            <person name="Schachter V."/>
            <person name="Quetier F."/>
            <person name="Saurin W."/>
            <person name="Scarpelli C."/>
            <person name="Wincker P."/>
            <person name="Lander E.S."/>
            <person name="Weissenbach J."/>
            <person name="Roest Crollius H."/>
        </authorList>
    </citation>
    <scope>NUCLEOTIDE SEQUENCE [LARGE SCALE GENOMIC DNA]</scope>
</reference>
<proteinExistence type="predicted"/>
<feature type="compositionally biased region" description="Basic and acidic residues" evidence="1">
    <location>
        <begin position="1"/>
        <end position="12"/>
    </location>
</feature>
<dbReference type="KEGG" id="tng:GSTEN00037929G001"/>
<feature type="region of interest" description="Disordered" evidence="1">
    <location>
        <begin position="1"/>
        <end position="48"/>
    </location>
</feature>
<dbReference type="AlphaFoldDB" id="Q4RBJ5"/>
<protein>
    <submittedName>
        <fullName evidence="2">(spotted green pufferfish) hypothetical protein</fullName>
    </submittedName>
</protein>
<feature type="compositionally biased region" description="Basic residues" evidence="1">
    <location>
        <begin position="29"/>
        <end position="42"/>
    </location>
</feature>
<feature type="non-terminal residue" evidence="2">
    <location>
        <position position="1"/>
    </location>
</feature>
<dbReference type="EMBL" id="CAAE01021359">
    <property type="protein sequence ID" value="CAG14238.1"/>
    <property type="molecule type" value="Genomic_DNA"/>
</dbReference>